<sequence>MSDHQQQNLETESSSTKAFSPPSPSSPSSNSNPSKKHQQDQDFSPCKKISRIRDSSKHPVYRGVRMRNWGKWVSEIREPRKKSRIWLASLAPRDVQAAAAKAAQMDNFDQKSETTTTMTASSSSSCTSTLTSLVSLMDLSSQDEELSEIVELPSLETSYEELNNDFVYSESVYGWMYPPPWMQSVENICLSGGGGYACDDFTLPNESTVLWNY</sequence>
<evidence type="ECO:0000313" key="1">
    <source>
        <dbReference type="EMBL" id="KAL3586912.1"/>
    </source>
</evidence>
<reference evidence="1 2" key="1">
    <citation type="journal article" date="2024" name="Plant Biotechnol. J.">
        <title>Genome and CRISPR/Cas9 system of a widespread forest tree (Populus alba) in the world.</title>
        <authorList>
            <person name="Liu Y.J."/>
            <person name="Jiang P.F."/>
            <person name="Han X.M."/>
            <person name="Li X.Y."/>
            <person name="Wang H.M."/>
            <person name="Wang Y.J."/>
            <person name="Wang X.X."/>
            <person name="Zeng Q.Y."/>
        </authorList>
    </citation>
    <scope>NUCLEOTIDE SEQUENCE [LARGE SCALE GENOMIC DNA]</scope>
    <source>
        <strain evidence="2">cv. PAL-ZL1</strain>
    </source>
</reference>
<evidence type="ECO:0000313" key="2">
    <source>
        <dbReference type="Proteomes" id="UP000309997"/>
    </source>
</evidence>
<dbReference type="Proteomes" id="UP000309997">
    <property type="component" value="Unassembled WGS sequence"/>
</dbReference>
<proteinExistence type="predicted"/>
<accession>A0ACC4C6R2</accession>
<keyword evidence="2" id="KW-1185">Reference proteome</keyword>
<dbReference type="EMBL" id="RCHU02000006">
    <property type="protein sequence ID" value="KAL3586912.1"/>
    <property type="molecule type" value="Genomic_DNA"/>
</dbReference>
<comment type="caution">
    <text evidence="1">The sequence shown here is derived from an EMBL/GenBank/DDBJ whole genome shotgun (WGS) entry which is preliminary data.</text>
</comment>
<protein>
    <submittedName>
        <fullName evidence="1">Uncharacterized protein</fullName>
    </submittedName>
</protein>
<organism evidence="1 2">
    <name type="scientific">Populus alba</name>
    <name type="common">White poplar</name>
    <dbReference type="NCBI Taxonomy" id="43335"/>
    <lineage>
        <taxon>Eukaryota</taxon>
        <taxon>Viridiplantae</taxon>
        <taxon>Streptophyta</taxon>
        <taxon>Embryophyta</taxon>
        <taxon>Tracheophyta</taxon>
        <taxon>Spermatophyta</taxon>
        <taxon>Magnoliopsida</taxon>
        <taxon>eudicotyledons</taxon>
        <taxon>Gunneridae</taxon>
        <taxon>Pentapetalae</taxon>
        <taxon>rosids</taxon>
        <taxon>fabids</taxon>
        <taxon>Malpighiales</taxon>
        <taxon>Salicaceae</taxon>
        <taxon>Saliceae</taxon>
        <taxon>Populus</taxon>
    </lineage>
</organism>
<name>A0ACC4C6R2_POPAL</name>
<gene>
    <name evidence="1" type="ORF">D5086_013779</name>
</gene>